<organism evidence="3 4">
    <name type="scientific">Candidatus Magasanikbacteria bacterium CG10_big_fil_rev_8_21_14_0_10_38_6</name>
    <dbReference type="NCBI Taxonomy" id="1974647"/>
    <lineage>
        <taxon>Bacteria</taxon>
        <taxon>Candidatus Magasanikiibacteriota</taxon>
    </lineage>
</organism>
<dbReference type="PANTHER" id="PTHR32305:SF15">
    <property type="entry name" value="PROTEIN RHSA-RELATED"/>
    <property type="match status" value="1"/>
</dbReference>
<dbReference type="Proteomes" id="UP000228528">
    <property type="component" value="Unassembled WGS sequence"/>
</dbReference>
<dbReference type="EMBL" id="PFBW01000189">
    <property type="protein sequence ID" value="PIR77083.1"/>
    <property type="molecule type" value="Genomic_DNA"/>
</dbReference>
<evidence type="ECO:0000259" key="2">
    <source>
        <dbReference type="Pfam" id="PF25023"/>
    </source>
</evidence>
<accession>A0A2M6P032</accession>
<dbReference type="InterPro" id="IPR050708">
    <property type="entry name" value="T6SS_VgrG/RHS"/>
</dbReference>
<dbReference type="InterPro" id="IPR056823">
    <property type="entry name" value="TEN-like_YD-shell"/>
</dbReference>
<dbReference type="Pfam" id="PF25023">
    <property type="entry name" value="TEN_YD-shell"/>
    <property type="match status" value="1"/>
</dbReference>
<dbReference type="PANTHER" id="PTHR32305">
    <property type="match status" value="1"/>
</dbReference>
<evidence type="ECO:0000256" key="1">
    <source>
        <dbReference type="ARBA" id="ARBA00022737"/>
    </source>
</evidence>
<evidence type="ECO:0000313" key="4">
    <source>
        <dbReference type="Proteomes" id="UP000228528"/>
    </source>
</evidence>
<dbReference type="NCBIfam" id="TIGR03696">
    <property type="entry name" value="Rhs_assc_core"/>
    <property type="match status" value="1"/>
</dbReference>
<dbReference type="Gene3D" id="2.180.10.10">
    <property type="entry name" value="RHS repeat-associated core"/>
    <property type="match status" value="1"/>
</dbReference>
<comment type="caution">
    <text evidence="3">The sequence shown here is derived from an EMBL/GenBank/DDBJ whole genome shotgun (WGS) entry which is preliminary data.</text>
</comment>
<feature type="domain" description="Teneurin-like YD-shell" evidence="2">
    <location>
        <begin position="17"/>
        <end position="191"/>
    </location>
</feature>
<dbReference type="AlphaFoldDB" id="A0A2M6P032"/>
<feature type="non-terminal residue" evidence="3">
    <location>
        <position position="205"/>
    </location>
</feature>
<dbReference type="InterPro" id="IPR022385">
    <property type="entry name" value="Rhs_assc_core"/>
</dbReference>
<evidence type="ECO:0000313" key="3">
    <source>
        <dbReference type="EMBL" id="PIR77083.1"/>
    </source>
</evidence>
<name>A0A2M6P032_9BACT</name>
<proteinExistence type="predicted"/>
<gene>
    <name evidence="3" type="ORF">COU30_04395</name>
</gene>
<keyword evidence="1" id="KW-0677">Repeat</keyword>
<reference evidence="4" key="1">
    <citation type="submission" date="2017-09" db="EMBL/GenBank/DDBJ databases">
        <title>Depth-based differentiation of microbial function through sediment-hosted aquifers and enrichment of novel symbionts in the deep terrestrial subsurface.</title>
        <authorList>
            <person name="Probst A.J."/>
            <person name="Ladd B."/>
            <person name="Jarett J.K."/>
            <person name="Geller-Mcgrath D.E."/>
            <person name="Sieber C.M.K."/>
            <person name="Emerson J.B."/>
            <person name="Anantharaman K."/>
            <person name="Thomas B.C."/>
            <person name="Malmstrom R."/>
            <person name="Stieglmeier M."/>
            <person name="Klingl A."/>
            <person name="Woyke T."/>
            <person name="Ryan C.M."/>
            <person name="Banfield J.F."/>
        </authorList>
    </citation>
    <scope>NUCLEOTIDE SEQUENCE [LARGE SCALE GENOMIC DNA]</scope>
</reference>
<protein>
    <recommendedName>
        <fullName evidence="2">Teneurin-like YD-shell domain-containing protein</fullName>
    </recommendedName>
</protein>
<sequence>MPGNYQYASQHPHAPSSISGFVYTYDDNGNLTQDKDYTYTWDHYHRLTSATNRQTAETTQYTYDHTGQRLTEQTTEDVSVTPNQYIEITNDEVIKRIYAGSAHLATIKTDNETEQISYIHPDHLNGASVITDESGNMRQRIRYYPFGETLSQEGEATEDKLFTGHKRDDTGLYYANARYLNPVTGQFTSIDPASRANPEQFLYDP</sequence>